<evidence type="ECO:0000256" key="4">
    <source>
        <dbReference type="ARBA" id="ARBA00023136"/>
    </source>
</evidence>
<proteinExistence type="predicted"/>
<dbReference type="FunFam" id="1.20.1540.10:FF:000027">
    <property type="entry name" value="Rhomboid family intramembrane serine protease"/>
    <property type="match status" value="1"/>
</dbReference>
<evidence type="ECO:0000256" key="2">
    <source>
        <dbReference type="ARBA" id="ARBA00022692"/>
    </source>
</evidence>
<keyword evidence="2 5" id="KW-0812">Transmembrane</keyword>
<feature type="transmembrane region" description="Helical" evidence="5">
    <location>
        <begin position="120"/>
        <end position="138"/>
    </location>
</feature>
<dbReference type="GO" id="GO:0004252">
    <property type="term" value="F:serine-type endopeptidase activity"/>
    <property type="evidence" value="ECO:0007669"/>
    <property type="project" value="InterPro"/>
</dbReference>
<feature type="domain" description="Peptidase S54 rhomboid" evidence="6">
    <location>
        <begin position="83"/>
        <end position="231"/>
    </location>
</feature>
<name>A0A4R1Q9W5_9FIRM</name>
<feature type="transmembrane region" description="Helical" evidence="5">
    <location>
        <begin position="212"/>
        <end position="231"/>
    </location>
</feature>
<keyword evidence="4 5" id="KW-0472">Membrane</keyword>
<dbReference type="InterPro" id="IPR022764">
    <property type="entry name" value="Peptidase_S54_rhomboid_dom"/>
</dbReference>
<dbReference type="GO" id="GO:0016020">
    <property type="term" value="C:membrane"/>
    <property type="evidence" value="ECO:0007669"/>
    <property type="project" value="UniProtKB-SubCell"/>
</dbReference>
<dbReference type="SUPFAM" id="SSF144091">
    <property type="entry name" value="Rhomboid-like"/>
    <property type="match status" value="1"/>
</dbReference>
<comment type="caution">
    <text evidence="7">The sequence shown here is derived from an EMBL/GenBank/DDBJ whole genome shotgun (WGS) entry which is preliminary data.</text>
</comment>
<keyword evidence="3 5" id="KW-1133">Transmembrane helix</keyword>
<feature type="transmembrane region" description="Helical" evidence="5">
    <location>
        <begin position="78"/>
        <end position="99"/>
    </location>
</feature>
<protein>
    <submittedName>
        <fullName evidence="7">Membrane associated rhomboid family serine protease</fullName>
    </submittedName>
</protein>
<dbReference type="AlphaFoldDB" id="A0A4R1Q9W5"/>
<gene>
    <name evidence="7" type="ORF">EV210_102392</name>
</gene>
<evidence type="ECO:0000256" key="5">
    <source>
        <dbReference type="SAM" id="Phobius"/>
    </source>
</evidence>
<dbReference type="GO" id="GO:0006508">
    <property type="term" value="P:proteolysis"/>
    <property type="evidence" value="ECO:0007669"/>
    <property type="project" value="UniProtKB-KW"/>
</dbReference>
<evidence type="ECO:0000259" key="6">
    <source>
        <dbReference type="Pfam" id="PF01694"/>
    </source>
</evidence>
<feature type="transmembrane region" description="Helical" evidence="5">
    <location>
        <begin position="144"/>
        <end position="163"/>
    </location>
</feature>
<evidence type="ECO:0000313" key="7">
    <source>
        <dbReference type="EMBL" id="TCL39476.1"/>
    </source>
</evidence>
<feature type="transmembrane region" description="Helical" evidence="5">
    <location>
        <begin position="175"/>
        <end position="196"/>
    </location>
</feature>
<dbReference type="EMBL" id="SLUI01000002">
    <property type="protein sequence ID" value="TCL39476.1"/>
    <property type="molecule type" value="Genomic_DNA"/>
</dbReference>
<dbReference type="InterPro" id="IPR035952">
    <property type="entry name" value="Rhomboid-like_sf"/>
</dbReference>
<dbReference type="InterPro" id="IPR050925">
    <property type="entry name" value="Rhomboid_protease_S54"/>
</dbReference>
<keyword evidence="7" id="KW-0645">Protease</keyword>
<sequence length="237" mass="25865">MTKNPGPDVAGGDSVIPIRDNIRSRSVPITGYILIIGTAIVFIKELMLEDRLLNQAVATYGLVPAAFLAGLERNAADIAVYLPLITNLFLHGGWLHIIGNLWYLKIFGDNVEDYLGHGRFLLFYLLCGVIANLVQVFVDPASTVPTIGASGAISGVLGAYFISFPLAKVSTLIPIFFFVTVIEIPAMLFLGLWFFLQLQSGTASLYMTGTNVAWWAHVGGFAAGVILIKLFPRRNRY</sequence>
<dbReference type="PANTHER" id="PTHR43731:SF26">
    <property type="entry name" value="RHOMBOID-LIKE PROTEIN 10, CHLOROPLASTIC"/>
    <property type="match status" value="1"/>
</dbReference>
<accession>A0A4R1Q9W5</accession>
<dbReference type="PANTHER" id="PTHR43731">
    <property type="entry name" value="RHOMBOID PROTEASE"/>
    <property type="match status" value="1"/>
</dbReference>
<keyword evidence="8" id="KW-1185">Reference proteome</keyword>
<feature type="transmembrane region" description="Helical" evidence="5">
    <location>
        <begin position="26"/>
        <end position="43"/>
    </location>
</feature>
<evidence type="ECO:0000256" key="3">
    <source>
        <dbReference type="ARBA" id="ARBA00022989"/>
    </source>
</evidence>
<evidence type="ECO:0000313" key="8">
    <source>
        <dbReference type="Proteomes" id="UP000295063"/>
    </source>
</evidence>
<reference evidence="7 8" key="1">
    <citation type="submission" date="2019-03" db="EMBL/GenBank/DDBJ databases">
        <title>Genomic Encyclopedia of Type Strains, Phase IV (KMG-IV): sequencing the most valuable type-strain genomes for metagenomic binning, comparative biology and taxonomic classification.</title>
        <authorList>
            <person name="Goeker M."/>
        </authorList>
    </citation>
    <scope>NUCLEOTIDE SEQUENCE [LARGE SCALE GENOMIC DNA]</scope>
    <source>
        <strain evidence="7 8">DSM 15969</strain>
    </source>
</reference>
<evidence type="ECO:0000256" key="1">
    <source>
        <dbReference type="ARBA" id="ARBA00004141"/>
    </source>
</evidence>
<dbReference type="Gene3D" id="1.20.1540.10">
    <property type="entry name" value="Rhomboid-like"/>
    <property type="match status" value="1"/>
</dbReference>
<organism evidence="7 8">
    <name type="scientific">Anaerospora hongkongensis</name>
    <dbReference type="NCBI Taxonomy" id="244830"/>
    <lineage>
        <taxon>Bacteria</taxon>
        <taxon>Bacillati</taxon>
        <taxon>Bacillota</taxon>
        <taxon>Negativicutes</taxon>
        <taxon>Selenomonadales</taxon>
        <taxon>Sporomusaceae</taxon>
        <taxon>Anaerospora</taxon>
    </lineage>
</organism>
<comment type="subcellular location">
    <subcellularLocation>
        <location evidence="1">Membrane</location>
        <topology evidence="1">Multi-pass membrane protein</topology>
    </subcellularLocation>
</comment>
<keyword evidence="7" id="KW-0378">Hydrolase</keyword>
<dbReference type="Proteomes" id="UP000295063">
    <property type="component" value="Unassembled WGS sequence"/>
</dbReference>
<dbReference type="Pfam" id="PF01694">
    <property type="entry name" value="Rhomboid"/>
    <property type="match status" value="1"/>
</dbReference>
<dbReference type="RefSeq" id="WP_207900643.1">
    <property type="nucleotide sequence ID" value="NZ_DAMAKO010000008.1"/>
</dbReference>